<proteinExistence type="predicted"/>
<reference evidence="3" key="1">
    <citation type="submission" date="2014-11" db="EMBL/GenBank/DDBJ databases">
        <authorList>
            <person name="Otto D Thomas"/>
            <person name="Naeem Raeece"/>
        </authorList>
    </citation>
    <scope>NUCLEOTIDE SEQUENCE</scope>
</reference>
<feature type="chain" id="PRO_5005192707" evidence="2">
    <location>
        <begin position="24"/>
        <end position="231"/>
    </location>
</feature>
<accession>A0A0G4I840</accession>
<gene>
    <name evidence="3" type="ORF">Cvel_11826</name>
</gene>
<evidence type="ECO:0000256" key="1">
    <source>
        <dbReference type="SAM" id="MobiDB-lite"/>
    </source>
</evidence>
<feature type="signal peptide" evidence="2">
    <location>
        <begin position="1"/>
        <end position="23"/>
    </location>
</feature>
<dbReference type="VEuPathDB" id="CryptoDB:Cvel_11826"/>
<organism evidence="3">
    <name type="scientific">Chromera velia CCMP2878</name>
    <dbReference type="NCBI Taxonomy" id="1169474"/>
    <lineage>
        <taxon>Eukaryota</taxon>
        <taxon>Sar</taxon>
        <taxon>Alveolata</taxon>
        <taxon>Colpodellida</taxon>
        <taxon>Chromeraceae</taxon>
        <taxon>Chromera</taxon>
    </lineage>
</organism>
<evidence type="ECO:0000313" key="3">
    <source>
        <dbReference type="EMBL" id="CEM53256.1"/>
    </source>
</evidence>
<sequence>MTGCVMGWRVVAAAYLLRGAGKAQDPCSRMGGSEKGVYGRAEGRAPQIWEGVGGSGKRSWLGSKASRKDLCGRVPKVRAWISQKSLRGYLCNTGGQVSKGSVRQAATGWKGSPEELYATVEGICRKSCAARWNGVSGRTVRHGGGDLQKRGGRASGGAAARWKGSPKEICLLKSCAAGTENRCGAGLNTIWQEPTESGGVFCVCGRELEIWRSLVQSRDCQFSGSGDAANG</sequence>
<protein>
    <submittedName>
        <fullName evidence="3">Uncharacterized protein</fullName>
    </submittedName>
</protein>
<dbReference type="PhylomeDB" id="A0A0G4I840"/>
<evidence type="ECO:0000256" key="2">
    <source>
        <dbReference type="SAM" id="SignalP"/>
    </source>
</evidence>
<dbReference type="EMBL" id="CDMZ01005583">
    <property type="protein sequence ID" value="CEM53256.1"/>
    <property type="molecule type" value="Genomic_DNA"/>
</dbReference>
<keyword evidence="2" id="KW-0732">Signal</keyword>
<feature type="region of interest" description="Disordered" evidence="1">
    <location>
        <begin position="141"/>
        <end position="160"/>
    </location>
</feature>
<name>A0A0G4I840_9ALVE</name>
<dbReference type="AlphaFoldDB" id="A0A0G4I840"/>